<keyword evidence="3 14" id="KW-0444">Lipid biosynthesis</keyword>
<keyword evidence="6 14" id="KW-0443">Lipid metabolism</keyword>
<comment type="subunit">
    <text evidence="14">Homodimer.</text>
</comment>
<comment type="catalytic activity">
    <reaction evidence="10">
        <text>malonyl-[ACP] + acetyl-CoA + H(+) = 3-oxobutanoyl-[ACP] + CO2 + CoA</text>
        <dbReference type="Rhea" id="RHEA:12080"/>
        <dbReference type="Rhea" id="RHEA-COMP:9623"/>
        <dbReference type="Rhea" id="RHEA-COMP:9625"/>
        <dbReference type="ChEBI" id="CHEBI:15378"/>
        <dbReference type="ChEBI" id="CHEBI:16526"/>
        <dbReference type="ChEBI" id="CHEBI:57287"/>
        <dbReference type="ChEBI" id="CHEBI:57288"/>
        <dbReference type="ChEBI" id="CHEBI:78449"/>
        <dbReference type="ChEBI" id="CHEBI:78450"/>
        <dbReference type="EC" id="2.3.1.180"/>
    </reaction>
    <physiologicalReaction direction="left-to-right" evidence="10">
        <dbReference type="Rhea" id="RHEA:12081"/>
    </physiologicalReaction>
</comment>
<evidence type="ECO:0000259" key="16">
    <source>
        <dbReference type="Pfam" id="PF08545"/>
    </source>
</evidence>
<feature type="active site" evidence="14">
    <location>
        <position position="255"/>
    </location>
</feature>
<dbReference type="NCBIfam" id="TIGR00747">
    <property type="entry name" value="fabH"/>
    <property type="match status" value="1"/>
</dbReference>
<evidence type="ECO:0000256" key="14">
    <source>
        <dbReference type="HAMAP-Rule" id="MF_01815"/>
    </source>
</evidence>
<evidence type="ECO:0000256" key="9">
    <source>
        <dbReference type="ARBA" id="ARBA00023315"/>
    </source>
</evidence>
<dbReference type="HAMAP" id="MF_01815">
    <property type="entry name" value="FabH"/>
    <property type="match status" value="1"/>
</dbReference>
<evidence type="ECO:0000256" key="10">
    <source>
        <dbReference type="ARBA" id="ARBA00051096"/>
    </source>
</evidence>
<feature type="region of interest" description="ACP-binding" evidence="14">
    <location>
        <begin position="256"/>
        <end position="260"/>
    </location>
</feature>
<evidence type="ECO:0000256" key="2">
    <source>
        <dbReference type="ARBA" id="ARBA00008642"/>
    </source>
</evidence>
<keyword evidence="14" id="KW-0963">Cytoplasm</keyword>
<dbReference type="InterPro" id="IPR013751">
    <property type="entry name" value="ACP_syn_III_N"/>
</dbReference>
<gene>
    <name evidence="14" type="primary">fabH</name>
    <name evidence="17" type="ORF">V2H45_19740</name>
</gene>
<comment type="subcellular location">
    <subcellularLocation>
        <location evidence="14">Cytoplasm</location>
    </subcellularLocation>
</comment>
<dbReference type="AlphaFoldDB" id="A0AAW9Q141"/>
<evidence type="ECO:0000256" key="8">
    <source>
        <dbReference type="ARBA" id="ARBA00023268"/>
    </source>
</evidence>
<evidence type="ECO:0000256" key="6">
    <source>
        <dbReference type="ARBA" id="ARBA00023098"/>
    </source>
</evidence>
<dbReference type="InterPro" id="IPR016039">
    <property type="entry name" value="Thiolase-like"/>
</dbReference>
<comment type="domain">
    <text evidence="14">The last Arg residue of the ACP-binding site is essential for the weak association between ACP/AcpP and FabH.</text>
</comment>
<keyword evidence="5 14" id="KW-0276">Fatty acid metabolism</keyword>
<dbReference type="NCBIfam" id="NF006829">
    <property type="entry name" value="PRK09352.1"/>
    <property type="match status" value="1"/>
</dbReference>
<evidence type="ECO:0000313" key="17">
    <source>
        <dbReference type="EMBL" id="MEE3718982.1"/>
    </source>
</evidence>
<proteinExistence type="inferred from homology"/>
<comment type="function">
    <text evidence="14">Catalyzes the condensation reaction of fatty acid synthesis by the addition to an acyl acceptor of two carbons from malonyl-ACP. Catalyzes the first condensation reaction which initiates fatty acid synthesis and may therefore play a role in governing the total rate of fatty acid production. Possesses both acetoacetyl-ACP synthase and acetyl transacylase activities. Its substrate specificity determines the biosynthesis of branched-chain and/or straight-chain of fatty acids.</text>
</comment>
<dbReference type="Pfam" id="PF08541">
    <property type="entry name" value="ACP_syn_III_C"/>
    <property type="match status" value="1"/>
</dbReference>
<dbReference type="PANTHER" id="PTHR43091">
    <property type="entry name" value="3-OXOACYL-[ACYL-CARRIER-PROTEIN] SYNTHASE"/>
    <property type="match status" value="1"/>
</dbReference>
<dbReference type="InterPro" id="IPR013747">
    <property type="entry name" value="ACP_syn_III_C"/>
</dbReference>
<evidence type="ECO:0000256" key="4">
    <source>
        <dbReference type="ARBA" id="ARBA00022679"/>
    </source>
</evidence>
<evidence type="ECO:0000256" key="13">
    <source>
        <dbReference type="ARBA" id="ARBA00052985"/>
    </source>
</evidence>
<evidence type="ECO:0000256" key="11">
    <source>
        <dbReference type="ARBA" id="ARBA00052407"/>
    </source>
</evidence>
<dbReference type="GO" id="GO:0005737">
    <property type="term" value="C:cytoplasm"/>
    <property type="evidence" value="ECO:0007669"/>
    <property type="project" value="UniProtKB-SubCell"/>
</dbReference>
<dbReference type="Gene3D" id="3.40.47.10">
    <property type="match status" value="1"/>
</dbReference>
<evidence type="ECO:0000256" key="12">
    <source>
        <dbReference type="ARBA" id="ARBA00052467"/>
    </source>
</evidence>
<comment type="pathway">
    <text evidence="1 14">Lipid metabolism; fatty acid biosynthesis.</text>
</comment>
<dbReference type="EMBL" id="JAZBJZ010000104">
    <property type="protein sequence ID" value="MEE3718982.1"/>
    <property type="molecule type" value="Genomic_DNA"/>
</dbReference>
<organism evidence="17 18">
    <name type="scientific">Tumidithrix elongata BACA0141</name>
    <dbReference type="NCBI Taxonomy" id="2716417"/>
    <lineage>
        <taxon>Bacteria</taxon>
        <taxon>Bacillati</taxon>
        <taxon>Cyanobacteriota</taxon>
        <taxon>Cyanophyceae</taxon>
        <taxon>Pseudanabaenales</taxon>
        <taxon>Pseudanabaenaceae</taxon>
        <taxon>Tumidithrix</taxon>
        <taxon>Tumidithrix elongata</taxon>
    </lineage>
</organism>
<accession>A0AAW9Q141</accession>
<comment type="similarity">
    <text evidence="2 14">Belongs to the thiolase-like superfamily. FabH family.</text>
</comment>
<feature type="domain" description="Beta-ketoacyl-[acyl-carrier-protein] synthase III C-terminal" evidence="15">
    <location>
        <begin position="240"/>
        <end position="328"/>
    </location>
</feature>
<keyword evidence="18" id="KW-1185">Reference proteome</keyword>
<dbReference type="Proteomes" id="UP001333818">
    <property type="component" value="Unassembled WGS sequence"/>
</dbReference>
<dbReference type="CDD" id="cd00830">
    <property type="entry name" value="KAS_III"/>
    <property type="match status" value="1"/>
</dbReference>
<evidence type="ECO:0000256" key="5">
    <source>
        <dbReference type="ARBA" id="ARBA00022832"/>
    </source>
</evidence>
<dbReference type="GO" id="GO:0004315">
    <property type="term" value="F:3-oxoacyl-[acyl-carrier-protein] synthase activity"/>
    <property type="evidence" value="ECO:0007669"/>
    <property type="project" value="InterPro"/>
</dbReference>
<feature type="active site" evidence="14">
    <location>
        <position position="285"/>
    </location>
</feature>
<evidence type="ECO:0000259" key="15">
    <source>
        <dbReference type="Pfam" id="PF08541"/>
    </source>
</evidence>
<dbReference type="SUPFAM" id="SSF53901">
    <property type="entry name" value="Thiolase-like"/>
    <property type="match status" value="1"/>
</dbReference>
<reference evidence="17" key="1">
    <citation type="submission" date="2024-01" db="EMBL/GenBank/DDBJ databases">
        <title>Bank of Algae and Cyanobacteria of the Azores (BACA) strain genomes.</title>
        <authorList>
            <person name="Luz R."/>
            <person name="Cordeiro R."/>
            <person name="Fonseca A."/>
            <person name="Goncalves V."/>
        </authorList>
    </citation>
    <scope>NUCLEOTIDE SEQUENCE</scope>
    <source>
        <strain evidence="17">BACA0141</strain>
    </source>
</reference>
<comment type="caution">
    <text evidence="17">The sequence shown here is derived from an EMBL/GenBank/DDBJ whole genome shotgun (WGS) entry which is preliminary data.</text>
</comment>
<dbReference type="PANTHER" id="PTHR43091:SF1">
    <property type="entry name" value="BETA-KETOACYL-[ACYL-CARRIER-PROTEIN] SYNTHASE III, CHLOROPLASTIC"/>
    <property type="match status" value="1"/>
</dbReference>
<evidence type="ECO:0000256" key="7">
    <source>
        <dbReference type="ARBA" id="ARBA00023160"/>
    </source>
</evidence>
<dbReference type="FunFam" id="3.40.47.10:FF:000004">
    <property type="entry name" value="3-oxoacyl-[acyl-carrier-protein] synthase 3"/>
    <property type="match status" value="1"/>
</dbReference>
<comment type="catalytic activity">
    <reaction evidence="11">
        <text>(2S)-2-methylbutanoyl-CoA + malonyl-[ACP] + H(+) = (4S)-4-methyl-3-oxohexanoyl-[ACP] + CO2 + CoA</text>
        <dbReference type="Rhea" id="RHEA:42276"/>
        <dbReference type="Rhea" id="RHEA-COMP:9623"/>
        <dbReference type="Rhea" id="RHEA-COMP:17148"/>
        <dbReference type="ChEBI" id="CHEBI:15378"/>
        <dbReference type="ChEBI" id="CHEBI:16526"/>
        <dbReference type="ChEBI" id="CHEBI:57287"/>
        <dbReference type="ChEBI" id="CHEBI:78449"/>
        <dbReference type="ChEBI" id="CHEBI:88166"/>
        <dbReference type="ChEBI" id="CHEBI:167462"/>
        <dbReference type="EC" id="2.3.1.300"/>
    </reaction>
    <physiologicalReaction direction="left-to-right" evidence="11">
        <dbReference type="Rhea" id="RHEA:42277"/>
    </physiologicalReaction>
</comment>
<evidence type="ECO:0000256" key="3">
    <source>
        <dbReference type="ARBA" id="ARBA00022516"/>
    </source>
</evidence>
<dbReference type="RefSeq" id="WP_330485418.1">
    <property type="nucleotide sequence ID" value="NZ_JAZBJZ010000104.1"/>
</dbReference>
<evidence type="ECO:0000256" key="1">
    <source>
        <dbReference type="ARBA" id="ARBA00005194"/>
    </source>
</evidence>
<comment type="catalytic activity">
    <reaction evidence="12">
        <text>2-methylpropanoyl-CoA + malonyl-[ACP] + H(+) = 4-methyl-3-oxopentanoyl-[ACP] + CO2 + CoA</text>
        <dbReference type="Rhea" id="RHEA:42268"/>
        <dbReference type="Rhea" id="RHEA-COMP:9623"/>
        <dbReference type="Rhea" id="RHEA-COMP:9940"/>
        <dbReference type="ChEBI" id="CHEBI:15378"/>
        <dbReference type="ChEBI" id="CHEBI:16526"/>
        <dbReference type="ChEBI" id="CHEBI:57287"/>
        <dbReference type="ChEBI" id="CHEBI:57338"/>
        <dbReference type="ChEBI" id="CHEBI:78449"/>
        <dbReference type="ChEBI" id="CHEBI:78820"/>
        <dbReference type="EC" id="2.3.1.300"/>
    </reaction>
    <physiologicalReaction direction="left-to-right" evidence="12">
        <dbReference type="Rhea" id="RHEA:42269"/>
    </physiologicalReaction>
</comment>
<keyword evidence="9 14" id="KW-0012">Acyltransferase</keyword>
<dbReference type="Pfam" id="PF08545">
    <property type="entry name" value="ACP_syn_III"/>
    <property type="match status" value="1"/>
</dbReference>
<name>A0AAW9Q141_9CYAN</name>
<keyword evidence="7 14" id="KW-0275">Fatty acid biosynthesis</keyword>
<protein>
    <recommendedName>
        <fullName evidence="14">Beta-ketoacyl-[acyl-carrier-protein] synthase III</fullName>
        <shortName evidence="14">Beta-ketoacyl-ACP synthase III</shortName>
        <shortName evidence="14">KAS III</shortName>
        <ecNumber evidence="14">2.3.1.180</ecNumber>
    </recommendedName>
    <alternativeName>
        <fullName evidence="14">3-oxoacyl-[acyl-carrier-protein] synthase 3</fullName>
    </alternativeName>
    <alternativeName>
        <fullName evidence="14">3-oxoacyl-[acyl-carrier-protein] synthase III</fullName>
    </alternativeName>
</protein>
<dbReference type="GO" id="GO:0033818">
    <property type="term" value="F:beta-ketoacyl-acyl-carrier-protein synthase III activity"/>
    <property type="evidence" value="ECO:0007669"/>
    <property type="project" value="UniProtKB-UniRule"/>
</dbReference>
<feature type="active site" evidence="14">
    <location>
        <position position="125"/>
    </location>
</feature>
<comment type="catalytic activity">
    <reaction evidence="13">
        <text>3-methylbutanoyl-CoA + malonyl-[ACP] + H(+) = 5-methyl-3-oxohexanoyl-[ACP] + CO2 + CoA</text>
        <dbReference type="Rhea" id="RHEA:42272"/>
        <dbReference type="Rhea" id="RHEA-COMP:9623"/>
        <dbReference type="Rhea" id="RHEA-COMP:9941"/>
        <dbReference type="ChEBI" id="CHEBI:15378"/>
        <dbReference type="ChEBI" id="CHEBI:16526"/>
        <dbReference type="ChEBI" id="CHEBI:57287"/>
        <dbReference type="ChEBI" id="CHEBI:57345"/>
        <dbReference type="ChEBI" id="CHEBI:78449"/>
        <dbReference type="ChEBI" id="CHEBI:78822"/>
        <dbReference type="EC" id="2.3.1.300"/>
    </reaction>
    <physiologicalReaction direction="left-to-right" evidence="13">
        <dbReference type="Rhea" id="RHEA:42273"/>
    </physiologicalReaction>
</comment>
<dbReference type="InterPro" id="IPR004655">
    <property type="entry name" value="FabH"/>
</dbReference>
<dbReference type="GO" id="GO:0006633">
    <property type="term" value="P:fatty acid biosynthetic process"/>
    <property type="evidence" value="ECO:0007669"/>
    <property type="project" value="UniProtKB-UniRule"/>
</dbReference>
<keyword evidence="8 14" id="KW-0511">Multifunctional enzyme</keyword>
<sequence length="329" mass="35226">MSDLSPNSTINQLQGVRFIGSGSAVPAKILTNAELSQMVDTSDEWIASRTGIRQRFIATKGEDSLTSLAVKAGQQAIAAAGITPTDLDLIILATSTTDDLFGTAGKVQGLLGADRAVAFDLSAACSGFVFGLVTASQFIRSGTYRNILLIGADLLSRWVDWSDRRTCILFGDGAGAVVLQASEQDNLLGFELRSDGKGNNLLNLGYNEDKSTYDPITMNGQEVYRFAVRSVPEVIEKALYRANLQTADLDWLILHQANQRIIDAVQTRLKIDADKAVSNMSKHGNTSAASIPLALDEWVRAGKIKPNDAIAIAGFGAGLSWGAAVFRWA</sequence>
<dbReference type="EC" id="2.3.1.180" evidence="14"/>
<keyword evidence="4 14" id="KW-0808">Transferase</keyword>
<evidence type="ECO:0000313" key="18">
    <source>
        <dbReference type="Proteomes" id="UP001333818"/>
    </source>
</evidence>
<feature type="domain" description="Beta-ketoacyl-[acyl-carrier-protein] synthase III N-terminal" evidence="16">
    <location>
        <begin position="119"/>
        <end position="196"/>
    </location>
</feature>